<feature type="transmembrane region" description="Helical" evidence="14">
    <location>
        <begin position="35"/>
        <end position="54"/>
    </location>
</feature>
<feature type="binding site" description="type 1 copper site" evidence="12">
    <location>
        <position position="704"/>
    </location>
    <ligand>
        <name>Cu cation</name>
        <dbReference type="ChEBI" id="CHEBI:23378"/>
        <label>1</label>
    </ligand>
</feature>
<comment type="similarity">
    <text evidence="3">Belongs to the multicopper oxidase family.</text>
</comment>
<evidence type="ECO:0000256" key="12">
    <source>
        <dbReference type="PIRSR" id="PIRSR601287-1"/>
    </source>
</evidence>
<dbReference type="CDD" id="cd11020">
    <property type="entry name" value="CuRO_1_CuNIR"/>
    <property type="match status" value="1"/>
</dbReference>
<reference evidence="16" key="1">
    <citation type="submission" date="2023-06" db="EMBL/GenBank/DDBJ databases">
        <title>Identification of two novel mycobacterium reveal diversities and complexities of Mycobacterium gordonae clade.</title>
        <authorList>
            <person name="Matsumoto Y."/>
            <person name="Nakamura S."/>
            <person name="Motooka D."/>
            <person name="Fukushima K."/>
        </authorList>
    </citation>
    <scope>NUCLEOTIDE SEQUENCE</scope>
    <source>
        <strain evidence="16">TY812</strain>
    </source>
</reference>
<dbReference type="InterPro" id="IPR011707">
    <property type="entry name" value="Cu-oxidase-like_N"/>
</dbReference>
<keyword evidence="14" id="KW-0812">Transmembrane</keyword>
<keyword evidence="7 12" id="KW-0479">Metal-binding</keyword>
<evidence type="ECO:0000313" key="16">
    <source>
        <dbReference type="EMBL" id="MDP7736476.1"/>
    </source>
</evidence>
<evidence type="ECO:0000256" key="10">
    <source>
        <dbReference type="ARBA" id="ARBA00023008"/>
    </source>
</evidence>
<proteinExistence type="inferred from homology"/>
<dbReference type="RefSeq" id="WP_065163895.1">
    <property type="nucleotide sequence ID" value="NZ_JAUFSA010000001.1"/>
</dbReference>
<evidence type="ECO:0000256" key="9">
    <source>
        <dbReference type="ARBA" id="ARBA00023002"/>
    </source>
</evidence>
<dbReference type="Proteomes" id="UP001229081">
    <property type="component" value="Unassembled WGS sequence"/>
</dbReference>
<dbReference type="EC" id="1.7.2.1" evidence="5"/>
<feature type="transmembrane region" description="Helical" evidence="14">
    <location>
        <begin position="167"/>
        <end position="191"/>
    </location>
</feature>
<keyword evidence="14" id="KW-1133">Transmembrane helix</keyword>
<feature type="transmembrane region" description="Helical" evidence="14">
    <location>
        <begin position="211"/>
        <end position="227"/>
    </location>
</feature>
<feature type="transmembrane region" description="Helical" evidence="14">
    <location>
        <begin position="303"/>
        <end position="324"/>
    </location>
</feature>
<evidence type="ECO:0000256" key="8">
    <source>
        <dbReference type="ARBA" id="ARBA00022737"/>
    </source>
</evidence>
<evidence type="ECO:0000256" key="5">
    <source>
        <dbReference type="ARBA" id="ARBA00011882"/>
    </source>
</evidence>
<feature type="domain" description="Plastocyanin-like" evidence="15">
    <location>
        <begin position="606"/>
        <end position="713"/>
    </location>
</feature>
<evidence type="ECO:0000256" key="6">
    <source>
        <dbReference type="ARBA" id="ARBA00017290"/>
    </source>
</evidence>
<sequence>MNRSGWHLRVGAVVFAWLVALVAVAAAHRFLPLSGWLLIHLLALGAAGNAILIWSRHFADALLRRPPDPKHTAEALRLSAFNAGAVTVVVGMLGRWWPMVLAGGVVVAVVALAHGATLLRQLRTALPARFGVTVRYYVAATGCLAIGAGLGVAMANPALPGNIHERFVIAHAALNLFGWVALTVLGTLVTLWPTMLRTRMANGVEVAARRGLPMLLTALAVAAGGAVMGSPPIAGLGVVGYLGAAGMVLRPHLDEIRRKRPNDFATLSVLAGVAWLFGSLAFAAVALAISPTWPAAVAAAGELTAPVLAGFLVQVLLGSLTYLAPVVMGGRQATLAAGAELERGAPWRLTVANAGLPLCVLPTPSLVRVAASMLVLVAYAAFLPLLVRAVWRVHRDREKPSAPGQPQVAPPRRRLGVAAAGLGVVVLTTAAAVAADPASLGFGTPPQVAVAATGHTTMVSVRIEGMRFVPDAVEIPAGDRLQITLDNTGTDQHDLVLSNGTRTGRIAPGESAVLDAGVIGSSLDGWCAVAGHRQMGMTFSVRVTGAPMPSAHPAHHDSHDSPHPAPISAGDIARSLSADPAPGFTARDAALPPATPEHRVTLPVNEVQREVSPGISQRLWTFGGTAPGPTLHGKVGDVFEVTLVNDGTTGHSIDFHAGALAPDEPMRTIQPGQRLVYRFTATRAGIWLYHCSTMPMSLHIANGMFGAVVIDPPDLPRVDREYVIVQSEMYLGAPGEVADGDKVVADKPDLVVFNGYARQYDHAPLVARVGERVRIWVLAAGPNRGTSFHVVGGQFDTVWSEGDYRLGGKGSPSAGGAQALGLFAAQGGFVEMSFGQPGRYPFVSHAMVDAERGAHGIIEVAGR</sequence>
<evidence type="ECO:0000256" key="13">
    <source>
        <dbReference type="SAM" id="MobiDB-lite"/>
    </source>
</evidence>
<organism evidence="16 17">
    <name type="scientific">Mycobacterium paragordonae</name>
    <dbReference type="NCBI Taxonomy" id="1389713"/>
    <lineage>
        <taxon>Bacteria</taxon>
        <taxon>Bacillati</taxon>
        <taxon>Actinomycetota</taxon>
        <taxon>Actinomycetes</taxon>
        <taxon>Mycobacteriales</taxon>
        <taxon>Mycobacteriaceae</taxon>
        <taxon>Mycobacterium</taxon>
    </lineage>
</organism>
<gene>
    <name evidence="16" type="ORF">QXL92_17185</name>
</gene>
<feature type="transmembrane region" description="Helical" evidence="14">
    <location>
        <begin position="369"/>
        <end position="391"/>
    </location>
</feature>
<feature type="transmembrane region" description="Helical" evidence="14">
    <location>
        <begin position="100"/>
        <end position="122"/>
    </location>
</feature>
<evidence type="ECO:0000256" key="14">
    <source>
        <dbReference type="SAM" id="Phobius"/>
    </source>
</evidence>
<comment type="cofactor">
    <cofactor evidence="1 12">
        <name>Cu(+)</name>
        <dbReference type="ChEBI" id="CHEBI:49552"/>
    </cofactor>
</comment>
<evidence type="ECO:0000313" key="17">
    <source>
        <dbReference type="Proteomes" id="UP001229081"/>
    </source>
</evidence>
<dbReference type="EMBL" id="JAUFSA010000001">
    <property type="protein sequence ID" value="MDP7736476.1"/>
    <property type="molecule type" value="Genomic_DNA"/>
</dbReference>
<keyword evidence="10 12" id="KW-0186">Copper</keyword>
<feature type="region of interest" description="Disordered" evidence="13">
    <location>
        <begin position="549"/>
        <end position="591"/>
    </location>
</feature>
<comment type="catalytic activity">
    <reaction evidence="11">
        <text>nitric oxide + Fe(III)-[cytochrome c] + H2O = Fe(II)-[cytochrome c] + nitrite + 2 H(+)</text>
        <dbReference type="Rhea" id="RHEA:15233"/>
        <dbReference type="Rhea" id="RHEA-COMP:10350"/>
        <dbReference type="Rhea" id="RHEA-COMP:14399"/>
        <dbReference type="ChEBI" id="CHEBI:15377"/>
        <dbReference type="ChEBI" id="CHEBI:15378"/>
        <dbReference type="ChEBI" id="CHEBI:16301"/>
        <dbReference type="ChEBI" id="CHEBI:16480"/>
        <dbReference type="ChEBI" id="CHEBI:29033"/>
        <dbReference type="ChEBI" id="CHEBI:29034"/>
        <dbReference type="EC" id="1.7.2.1"/>
    </reaction>
</comment>
<feature type="transmembrane region" description="Helical" evidence="14">
    <location>
        <begin position="134"/>
        <end position="155"/>
    </location>
</feature>
<keyword evidence="9" id="KW-0560">Oxidoreductase</keyword>
<dbReference type="InterPro" id="IPR008972">
    <property type="entry name" value="Cupredoxin"/>
</dbReference>
<dbReference type="AlphaFoldDB" id="A0A4R5WPR8"/>
<comment type="subunit">
    <text evidence="4">Homotrimer.</text>
</comment>
<keyword evidence="8" id="KW-0677">Repeat</keyword>
<evidence type="ECO:0000256" key="7">
    <source>
        <dbReference type="ARBA" id="ARBA00022723"/>
    </source>
</evidence>
<evidence type="ECO:0000256" key="1">
    <source>
        <dbReference type="ARBA" id="ARBA00001960"/>
    </source>
</evidence>
<dbReference type="GO" id="GO:0005507">
    <property type="term" value="F:copper ion binding"/>
    <property type="evidence" value="ECO:0007669"/>
    <property type="project" value="InterPro"/>
</dbReference>
<dbReference type="PRINTS" id="PR00695">
    <property type="entry name" value="CUNO2RDTASE"/>
</dbReference>
<evidence type="ECO:0000256" key="3">
    <source>
        <dbReference type="ARBA" id="ARBA00010609"/>
    </source>
</evidence>
<protein>
    <recommendedName>
        <fullName evidence="6">Copper-containing nitrite reductase</fullName>
        <ecNumber evidence="5">1.7.2.1</ecNumber>
    </recommendedName>
</protein>
<evidence type="ECO:0000259" key="15">
    <source>
        <dbReference type="Pfam" id="PF07732"/>
    </source>
</evidence>
<feature type="binding site" description="type 1 copper site" evidence="12">
    <location>
        <position position="845"/>
    </location>
    <ligand>
        <name>Cu cation</name>
        <dbReference type="ChEBI" id="CHEBI:23378"/>
        <label>1</label>
    </ligand>
</feature>
<dbReference type="PANTHER" id="PTHR11709">
    <property type="entry name" value="MULTI-COPPER OXIDASE"/>
    <property type="match status" value="1"/>
</dbReference>
<feature type="transmembrane region" description="Helical" evidence="14">
    <location>
        <begin position="265"/>
        <end position="291"/>
    </location>
</feature>
<feature type="binding site" description="type 1 copper site" evidence="12">
    <location>
        <position position="690"/>
    </location>
    <ligand>
        <name>Cu cation</name>
        <dbReference type="ChEBI" id="CHEBI:23378"/>
        <label>1</label>
    </ligand>
</feature>
<comment type="cofactor">
    <cofactor evidence="2 12">
        <name>Cu(2+)</name>
        <dbReference type="ChEBI" id="CHEBI:29036"/>
    </cofactor>
</comment>
<evidence type="ECO:0000256" key="11">
    <source>
        <dbReference type="ARBA" id="ARBA00049340"/>
    </source>
</evidence>
<dbReference type="SUPFAM" id="SSF49503">
    <property type="entry name" value="Cupredoxins"/>
    <property type="match status" value="3"/>
</dbReference>
<keyword evidence="14" id="KW-0472">Membrane</keyword>
<dbReference type="InterPro" id="IPR045087">
    <property type="entry name" value="Cu-oxidase_fam"/>
</dbReference>
<feature type="transmembrane region" description="Helical" evidence="14">
    <location>
        <begin position="75"/>
        <end position="94"/>
    </location>
</feature>
<accession>A0A4R5WPR8</accession>
<name>A0A4R5WPR8_9MYCO</name>
<feature type="binding site" description="type 1 copper site" evidence="12">
    <location>
        <position position="656"/>
    </location>
    <ligand>
        <name>Cu cation</name>
        <dbReference type="ChEBI" id="CHEBI:23378"/>
        <label>1</label>
    </ligand>
</feature>
<dbReference type="Gene3D" id="2.60.40.420">
    <property type="entry name" value="Cupredoxins - blue copper proteins"/>
    <property type="match status" value="3"/>
</dbReference>
<feature type="transmembrane region" description="Helical" evidence="14">
    <location>
        <begin position="415"/>
        <end position="435"/>
    </location>
</feature>
<feature type="binding site" description="type 1 copper site" evidence="12">
    <location>
        <position position="691"/>
    </location>
    <ligand>
        <name>Cu cation</name>
        <dbReference type="ChEBI" id="CHEBI:23378"/>
        <label>1</label>
    </ligand>
</feature>
<dbReference type="PANTHER" id="PTHR11709:SF394">
    <property type="entry name" value="FI03373P-RELATED"/>
    <property type="match status" value="1"/>
</dbReference>
<evidence type="ECO:0000256" key="2">
    <source>
        <dbReference type="ARBA" id="ARBA00001973"/>
    </source>
</evidence>
<dbReference type="GO" id="GO:0050421">
    <property type="term" value="F:nitrite reductase (NO-forming) activity"/>
    <property type="evidence" value="ECO:0007669"/>
    <property type="project" value="UniProtKB-EC"/>
</dbReference>
<evidence type="ECO:0000256" key="4">
    <source>
        <dbReference type="ARBA" id="ARBA00011233"/>
    </source>
</evidence>
<feature type="binding site" description="type 1 copper site" evidence="12">
    <location>
        <position position="699"/>
    </location>
    <ligand>
        <name>Cu cation</name>
        <dbReference type="ChEBI" id="CHEBI:23378"/>
        <label>1</label>
    </ligand>
</feature>
<dbReference type="InterPro" id="IPR001287">
    <property type="entry name" value="NO2-reductase_Cu"/>
</dbReference>
<feature type="binding site" description="type 1 copper site" evidence="12">
    <location>
        <position position="651"/>
    </location>
    <ligand>
        <name>Cu cation</name>
        <dbReference type="ChEBI" id="CHEBI:23378"/>
        <label>1</label>
    </ligand>
</feature>
<dbReference type="CDD" id="cd04208">
    <property type="entry name" value="CuRO_2_CuNIR"/>
    <property type="match status" value="1"/>
</dbReference>
<dbReference type="CDD" id="cd00920">
    <property type="entry name" value="Cupredoxin"/>
    <property type="match status" value="1"/>
</dbReference>
<comment type="caution">
    <text evidence="16">The sequence shown here is derived from an EMBL/GenBank/DDBJ whole genome shotgun (WGS) entry which is preliminary data.</text>
</comment>
<dbReference type="Pfam" id="PF07732">
    <property type="entry name" value="Cu-oxidase_3"/>
    <property type="match status" value="1"/>
</dbReference>